<evidence type="ECO:0000313" key="3">
    <source>
        <dbReference type="Proteomes" id="UP001501102"/>
    </source>
</evidence>
<feature type="compositionally biased region" description="Pro residues" evidence="1">
    <location>
        <begin position="12"/>
        <end position="27"/>
    </location>
</feature>
<sequence length="91" mass="9520">MEERSGSGPAGPVGPPPRRRPPVLPGEPPYYTTDTCAGCGAIVHGIHGRWTCAACGTCSPYQEPPEGWASEITPEELATNTVGYDAPPDAR</sequence>
<evidence type="ECO:0000313" key="2">
    <source>
        <dbReference type="EMBL" id="GAA2930590.1"/>
    </source>
</evidence>
<accession>A0ABP6JFF6</accession>
<name>A0ABP6JFF6_STRTU</name>
<gene>
    <name evidence="2" type="ORF">GCM10020221_27930</name>
</gene>
<protein>
    <submittedName>
        <fullName evidence="2">Uncharacterized protein</fullName>
    </submittedName>
</protein>
<feature type="region of interest" description="Disordered" evidence="1">
    <location>
        <begin position="1"/>
        <end position="27"/>
    </location>
</feature>
<dbReference type="EMBL" id="BAAAXZ010000107">
    <property type="protein sequence ID" value="GAA2930590.1"/>
    <property type="molecule type" value="Genomic_DNA"/>
</dbReference>
<comment type="caution">
    <text evidence="2">The sequence shown here is derived from an EMBL/GenBank/DDBJ whole genome shotgun (WGS) entry which is preliminary data.</text>
</comment>
<dbReference type="Proteomes" id="UP001501102">
    <property type="component" value="Unassembled WGS sequence"/>
</dbReference>
<organism evidence="2 3">
    <name type="scientific">Streptomyces thioluteus</name>
    <dbReference type="NCBI Taxonomy" id="66431"/>
    <lineage>
        <taxon>Bacteria</taxon>
        <taxon>Bacillati</taxon>
        <taxon>Actinomycetota</taxon>
        <taxon>Actinomycetes</taxon>
        <taxon>Kitasatosporales</taxon>
        <taxon>Streptomycetaceae</taxon>
        <taxon>Streptomyces</taxon>
    </lineage>
</organism>
<dbReference type="InterPro" id="IPR036174">
    <property type="entry name" value="Znf_Sec23_Sec24_sf"/>
</dbReference>
<reference evidence="3" key="1">
    <citation type="journal article" date="2019" name="Int. J. Syst. Evol. Microbiol.">
        <title>The Global Catalogue of Microorganisms (GCM) 10K type strain sequencing project: providing services to taxonomists for standard genome sequencing and annotation.</title>
        <authorList>
            <consortium name="The Broad Institute Genomics Platform"/>
            <consortium name="The Broad Institute Genome Sequencing Center for Infectious Disease"/>
            <person name="Wu L."/>
            <person name="Ma J."/>
        </authorList>
    </citation>
    <scope>NUCLEOTIDE SEQUENCE [LARGE SCALE GENOMIC DNA]</scope>
    <source>
        <strain evidence="3">JCM 4087</strain>
    </source>
</reference>
<keyword evidence="3" id="KW-1185">Reference proteome</keyword>
<proteinExistence type="predicted"/>
<evidence type="ECO:0000256" key="1">
    <source>
        <dbReference type="SAM" id="MobiDB-lite"/>
    </source>
</evidence>
<dbReference type="SUPFAM" id="SSF82919">
    <property type="entry name" value="Zn-finger domain of Sec23/24"/>
    <property type="match status" value="1"/>
</dbReference>
<dbReference type="RefSeq" id="WP_344963490.1">
    <property type="nucleotide sequence ID" value="NZ_BAAAXZ010000107.1"/>
</dbReference>